<keyword evidence="1" id="KW-0175">Coiled coil</keyword>
<dbReference type="Proteomes" id="UP000199161">
    <property type="component" value="Unassembled WGS sequence"/>
</dbReference>
<evidence type="ECO:0000256" key="1">
    <source>
        <dbReference type="SAM" id="Coils"/>
    </source>
</evidence>
<gene>
    <name evidence="2" type="ORF">SAMN05444422_10622</name>
</gene>
<feature type="coiled-coil region" evidence="1">
    <location>
        <begin position="5"/>
        <end position="32"/>
    </location>
</feature>
<keyword evidence="3" id="KW-1185">Reference proteome</keyword>
<reference evidence="3" key="1">
    <citation type="submission" date="2016-10" db="EMBL/GenBank/DDBJ databases">
        <authorList>
            <person name="Varghese N."/>
            <person name="Submissions S."/>
        </authorList>
    </citation>
    <scope>NUCLEOTIDE SEQUENCE [LARGE SCALE GENOMIC DNA]</scope>
    <source>
        <strain evidence="3">DSM 13078</strain>
    </source>
</reference>
<protein>
    <submittedName>
        <fullName evidence="2">Uncharacterized protein</fullName>
    </submittedName>
</protein>
<organism evidence="2 3">
    <name type="scientific">Natronobacterium haloterrestre</name>
    <name type="common">Halobiforma haloterrestris</name>
    <dbReference type="NCBI Taxonomy" id="148448"/>
    <lineage>
        <taxon>Archaea</taxon>
        <taxon>Methanobacteriati</taxon>
        <taxon>Methanobacteriota</taxon>
        <taxon>Stenosarchaea group</taxon>
        <taxon>Halobacteria</taxon>
        <taxon>Halobacteriales</taxon>
        <taxon>Natrialbaceae</taxon>
        <taxon>Natronobacterium</taxon>
    </lineage>
</organism>
<sequence length="87" mass="10456">MRKELEEVRVENNRLKSEIRELRSELELLQNHFNNRGTGRIGRIEERQEYLMEHADVTETHLKAAAELYSEHNINFDEYLRSVQNSQ</sequence>
<accession>A0A1I1HJK0</accession>
<proteinExistence type="predicted"/>
<dbReference type="SUPFAM" id="SSF161256">
    <property type="entry name" value="RILP dimerisation region"/>
    <property type="match status" value="1"/>
</dbReference>
<dbReference type="EMBL" id="FOKW01000006">
    <property type="protein sequence ID" value="SFC24144.1"/>
    <property type="molecule type" value="Genomic_DNA"/>
</dbReference>
<evidence type="ECO:0000313" key="2">
    <source>
        <dbReference type="EMBL" id="SFC24144.1"/>
    </source>
</evidence>
<dbReference type="AlphaFoldDB" id="A0A1I1HJK0"/>
<evidence type="ECO:0000313" key="3">
    <source>
        <dbReference type="Proteomes" id="UP000199161"/>
    </source>
</evidence>
<name>A0A1I1HJK0_NATHA</name>